<proteinExistence type="predicted"/>
<protein>
    <submittedName>
        <fullName evidence="2">Uncharacterized protein</fullName>
    </submittedName>
</protein>
<dbReference type="Proteomes" id="UP001054945">
    <property type="component" value="Unassembled WGS sequence"/>
</dbReference>
<evidence type="ECO:0000256" key="1">
    <source>
        <dbReference type="SAM" id="MobiDB-lite"/>
    </source>
</evidence>
<sequence>PIRLPLKRVDSVMMENRKYRMEALPREREAVTHLSPSGRHYSFLVKGCPNSDPNQVSKALKANAERKNYQ</sequence>
<gene>
    <name evidence="2" type="ORF">CEXT_617311</name>
</gene>
<dbReference type="AlphaFoldDB" id="A0AAV4QZ44"/>
<evidence type="ECO:0000313" key="3">
    <source>
        <dbReference type="Proteomes" id="UP001054945"/>
    </source>
</evidence>
<dbReference type="EMBL" id="BPLR01006932">
    <property type="protein sequence ID" value="GIY13397.1"/>
    <property type="molecule type" value="Genomic_DNA"/>
</dbReference>
<comment type="caution">
    <text evidence="2">The sequence shown here is derived from an EMBL/GenBank/DDBJ whole genome shotgun (WGS) entry which is preliminary data.</text>
</comment>
<reference evidence="2 3" key="1">
    <citation type="submission" date="2021-06" db="EMBL/GenBank/DDBJ databases">
        <title>Caerostris extrusa draft genome.</title>
        <authorList>
            <person name="Kono N."/>
            <person name="Arakawa K."/>
        </authorList>
    </citation>
    <scope>NUCLEOTIDE SEQUENCE [LARGE SCALE GENOMIC DNA]</scope>
</reference>
<feature type="non-terminal residue" evidence="2">
    <location>
        <position position="1"/>
    </location>
</feature>
<accession>A0AAV4QZ44</accession>
<evidence type="ECO:0000313" key="2">
    <source>
        <dbReference type="EMBL" id="GIY13397.1"/>
    </source>
</evidence>
<name>A0AAV4QZ44_CAEEX</name>
<organism evidence="2 3">
    <name type="scientific">Caerostris extrusa</name>
    <name type="common">Bark spider</name>
    <name type="synonym">Caerostris bankana</name>
    <dbReference type="NCBI Taxonomy" id="172846"/>
    <lineage>
        <taxon>Eukaryota</taxon>
        <taxon>Metazoa</taxon>
        <taxon>Ecdysozoa</taxon>
        <taxon>Arthropoda</taxon>
        <taxon>Chelicerata</taxon>
        <taxon>Arachnida</taxon>
        <taxon>Araneae</taxon>
        <taxon>Araneomorphae</taxon>
        <taxon>Entelegynae</taxon>
        <taxon>Araneoidea</taxon>
        <taxon>Araneidae</taxon>
        <taxon>Caerostris</taxon>
    </lineage>
</organism>
<feature type="region of interest" description="Disordered" evidence="1">
    <location>
        <begin position="48"/>
        <end position="70"/>
    </location>
</feature>
<keyword evidence="3" id="KW-1185">Reference proteome</keyword>